<keyword evidence="5" id="KW-0472">Membrane</keyword>
<dbReference type="EMBL" id="KQ085997">
    <property type="protein sequence ID" value="KLO11570.1"/>
    <property type="molecule type" value="Genomic_DNA"/>
</dbReference>
<evidence type="ECO:0000256" key="2">
    <source>
        <dbReference type="ARBA" id="ARBA00006613"/>
    </source>
</evidence>
<feature type="compositionally biased region" description="Basic and acidic residues" evidence="6">
    <location>
        <begin position="743"/>
        <end position="752"/>
    </location>
</feature>
<protein>
    <recommendedName>
        <fullName evidence="7">Clathrin/coatomer adaptor adaptin-like N-terminal domain-containing protein</fullName>
    </recommendedName>
</protein>
<name>A0A0H2RHY6_9AGAM</name>
<evidence type="ECO:0000256" key="6">
    <source>
        <dbReference type="SAM" id="MobiDB-lite"/>
    </source>
</evidence>
<feature type="compositionally biased region" description="Acidic residues" evidence="6">
    <location>
        <begin position="753"/>
        <end position="774"/>
    </location>
</feature>
<comment type="subcellular location">
    <subcellularLocation>
        <location evidence="1">Endomembrane system</location>
    </subcellularLocation>
</comment>
<keyword evidence="9" id="KW-1185">Reference proteome</keyword>
<dbReference type="InterPro" id="IPR002553">
    <property type="entry name" value="Clathrin/coatomer_adapt-like_N"/>
</dbReference>
<sequence>MAGRGLNLNNFAESFTENASRLGARIQESFSEHTRDLGRGPSSGYFDATEDRIKNIRKHLDSNSDREKLDGLKTLIALISRGRNVSEFFPYVVKNVASQNLEIRKLVYIYLLRYAESEPDLALLSINTFQKDLTDYNPLIRSMALRVLSGINVPMIGNIVVMSVKKCAADTSPYVRKAAAFAVIKCYQMDASHLPSLIPILESLLKDKSPLSIGAVADAFQEVCPTRFDLLHKHYRRLCRMLVDVDAWGQVSLIELLARYARSMLSRPGLVQKEGEQSDFVDPDLQLLLSCCEPLFMSRNPAVVLAAARIFFYLGPDSQRSKIVSPLLRLLHQSAGIERVVLSYLITVIRNSPEAFIPYYSSFLVKTIDSPNVKRDKLRILVMLLSVDNFQALLREFVVYAEDTDHEFVSEAVKAIGRCARVIPDSAPNCLSALMEFIKHGSDAAISSSVLVLKTLVQNHMQNGQSAASTASNSPLRIVGELAARIGEVKHPAARACIIWLVGQYASVPDDQPNQGISGIAMWAPDVLRRVAKTFSSEEPVVKLQLCTLATKLLLLAPDHQTLILLARYVFNLARYDMDYDVRDRARMLGMLLHGVSQEFRLTNGSMDGAEEVVDRGGVVLRREQVKLVLFEGKLQAPEEKISTGGESDILGSLEAVTGRPMSLGSSRRLPDWPDEGTDSSLRDAEEEYPAAPVTSIASRTVGFGSSSKFSSPASRTPVGGPSPQGSFYNNNKTSDANTPKSTWKDLDKFYEDGDEESEEEEEEESEEDEEEETAETKVVEEKDDSDAESDDDDEGPGSESE</sequence>
<gene>
    <name evidence="8" type="ORF">SCHPADRAFT_876727</name>
</gene>
<dbReference type="PANTHER" id="PTHR11134">
    <property type="entry name" value="ADAPTOR COMPLEX SUBUNIT BETA FAMILY MEMBER"/>
    <property type="match status" value="1"/>
</dbReference>
<dbReference type="SUPFAM" id="SSF48371">
    <property type="entry name" value="ARM repeat"/>
    <property type="match status" value="1"/>
</dbReference>
<dbReference type="FunCoup" id="A0A0H2RHY6">
    <property type="interactions" value="298"/>
</dbReference>
<dbReference type="InterPro" id="IPR026739">
    <property type="entry name" value="AP_beta"/>
</dbReference>
<organism evidence="8 9">
    <name type="scientific">Schizopora paradoxa</name>
    <dbReference type="NCBI Taxonomy" id="27342"/>
    <lineage>
        <taxon>Eukaryota</taxon>
        <taxon>Fungi</taxon>
        <taxon>Dikarya</taxon>
        <taxon>Basidiomycota</taxon>
        <taxon>Agaricomycotina</taxon>
        <taxon>Agaricomycetes</taxon>
        <taxon>Hymenochaetales</taxon>
        <taxon>Schizoporaceae</taxon>
        <taxon>Schizopora</taxon>
    </lineage>
</organism>
<evidence type="ECO:0000256" key="4">
    <source>
        <dbReference type="ARBA" id="ARBA00022927"/>
    </source>
</evidence>
<accession>A0A0H2RHY6</accession>
<keyword evidence="3" id="KW-0813">Transport</keyword>
<dbReference type="GO" id="GO:0030123">
    <property type="term" value="C:AP-3 adaptor complex"/>
    <property type="evidence" value="ECO:0007669"/>
    <property type="project" value="InterPro"/>
</dbReference>
<evidence type="ECO:0000259" key="7">
    <source>
        <dbReference type="Pfam" id="PF01602"/>
    </source>
</evidence>
<evidence type="ECO:0000313" key="8">
    <source>
        <dbReference type="EMBL" id="KLO11570.1"/>
    </source>
</evidence>
<dbReference type="InterPro" id="IPR011989">
    <property type="entry name" value="ARM-like"/>
</dbReference>
<dbReference type="PIRSF" id="PIRSF037096">
    <property type="entry name" value="AP3_complex_beta"/>
    <property type="match status" value="1"/>
</dbReference>
<evidence type="ECO:0000256" key="3">
    <source>
        <dbReference type="ARBA" id="ARBA00022448"/>
    </source>
</evidence>
<dbReference type="Pfam" id="PF01602">
    <property type="entry name" value="Adaptin_N"/>
    <property type="match status" value="1"/>
</dbReference>
<proteinExistence type="inferred from homology"/>
<dbReference type="InParanoid" id="A0A0H2RHY6"/>
<feature type="compositionally biased region" description="Low complexity" evidence="6">
    <location>
        <begin position="706"/>
        <end position="715"/>
    </location>
</feature>
<dbReference type="AlphaFoldDB" id="A0A0H2RHY6"/>
<dbReference type="STRING" id="27342.A0A0H2RHY6"/>
<feature type="compositionally biased region" description="Polar residues" evidence="6">
    <location>
        <begin position="724"/>
        <end position="742"/>
    </location>
</feature>
<dbReference type="GO" id="GO:0012505">
    <property type="term" value="C:endomembrane system"/>
    <property type="evidence" value="ECO:0007669"/>
    <property type="project" value="UniProtKB-SubCell"/>
</dbReference>
<evidence type="ECO:0000313" key="9">
    <source>
        <dbReference type="Proteomes" id="UP000053477"/>
    </source>
</evidence>
<evidence type="ECO:0000256" key="5">
    <source>
        <dbReference type="ARBA" id="ARBA00023136"/>
    </source>
</evidence>
<reference evidence="8 9" key="1">
    <citation type="submission" date="2015-04" db="EMBL/GenBank/DDBJ databases">
        <title>Complete genome sequence of Schizopora paradoxa KUC8140, a cosmopolitan wood degrader in East Asia.</title>
        <authorList>
            <consortium name="DOE Joint Genome Institute"/>
            <person name="Min B."/>
            <person name="Park H."/>
            <person name="Jang Y."/>
            <person name="Kim J.-J."/>
            <person name="Kim K.H."/>
            <person name="Pangilinan J."/>
            <person name="Lipzen A."/>
            <person name="Riley R."/>
            <person name="Grigoriev I.V."/>
            <person name="Spatafora J.W."/>
            <person name="Choi I.-G."/>
        </authorList>
    </citation>
    <scope>NUCLEOTIDE SEQUENCE [LARGE SCALE GENOMIC DNA]</scope>
    <source>
        <strain evidence="8 9">KUC8140</strain>
    </source>
</reference>
<dbReference type="GO" id="GO:0016192">
    <property type="term" value="P:vesicle-mediated transport"/>
    <property type="evidence" value="ECO:0007669"/>
    <property type="project" value="InterPro"/>
</dbReference>
<dbReference type="InterPro" id="IPR026740">
    <property type="entry name" value="AP3_beta"/>
</dbReference>
<feature type="region of interest" description="Disordered" evidence="6">
    <location>
        <begin position="661"/>
        <end position="802"/>
    </location>
</feature>
<dbReference type="Proteomes" id="UP000053477">
    <property type="component" value="Unassembled WGS sequence"/>
</dbReference>
<keyword evidence="4" id="KW-0653">Protein transport</keyword>
<feature type="compositionally biased region" description="Acidic residues" evidence="6">
    <location>
        <begin position="782"/>
        <end position="802"/>
    </location>
</feature>
<dbReference type="InterPro" id="IPR016024">
    <property type="entry name" value="ARM-type_fold"/>
</dbReference>
<dbReference type="GO" id="GO:0006886">
    <property type="term" value="P:intracellular protein transport"/>
    <property type="evidence" value="ECO:0007669"/>
    <property type="project" value="InterPro"/>
</dbReference>
<dbReference type="OrthoDB" id="10254310at2759"/>
<dbReference type="Gene3D" id="1.25.10.10">
    <property type="entry name" value="Leucine-rich Repeat Variant"/>
    <property type="match status" value="1"/>
</dbReference>
<comment type="similarity">
    <text evidence="2">Belongs to the adaptor complexes large subunit family.</text>
</comment>
<feature type="domain" description="Clathrin/coatomer adaptor adaptin-like N-terminal" evidence="7">
    <location>
        <begin position="53"/>
        <end position="593"/>
    </location>
</feature>
<evidence type="ECO:0000256" key="1">
    <source>
        <dbReference type="ARBA" id="ARBA00004308"/>
    </source>
</evidence>